<comment type="caution">
    <text evidence="2">The sequence shown here is derived from an EMBL/GenBank/DDBJ whole genome shotgun (WGS) entry which is preliminary data.</text>
</comment>
<dbReference type="Pfam" id="PF12937">
    <property type="entry name" value="F-box-like"/>
    <property type="match status" value="1"/>
</dbReference>
<dbReference type="AlphaFoldDB" id="A0A9P5Z011"/>
<dbReference type="SMART" id="SM00256">
    <property type="entry name" value="FBOX"/>
    <property type="match status" value="1"/>
</dbReference>
<dbReference type="InterPro" id="IPR036047">
    <property type="entry name" value="F-box-like_dom_sf"/>
</dbReference>
<gene>
    <name evidence="2" type="ORF">BDN70DRAFT_90529</name>
</gene>
<dbReference type="SUPFAM" id="SSF82171">
    <property type="entry name" value="DPP6 N-terminal domain-like"/>
    <property type="match status" value="1"/>
</dbReference>
<evidence type="ECO:0000313" key="3">
    <source>
        <dbReference type="Proteomes" id="UP000807469"/>
    </source>
</evidence>
<dbReference type="Gene3D" id="1.20.1280.50">
    <property type="match status" value="1"/>
</dbReference>
<dbReference type="EMBL" id="MU155250">
    <property type="protein sequence ID" value="KAF9477810.1"/>
    <property type="molecule type" value="Genomic_DNA"/>
</dbReference>
<proteinExistence type="predicted"/>
<dbReference type="PROSITE" id="PS50181">
    <property type="entry name" value="FBOX"/>
    <property type="match status" value="1"/>
</dbReference>
<organism evidence="2 3">
    <name type="scientific">Pholiota conissans</name>
    <dbReference type="NCBI Taxonomy" id="109636"/>
    <lineage>
        <taxon>Eukaryota</taxon>
        <taxon>Fungi</taxon>
        <taxon>Dikarya</taxon>
        <taxon>Basidiomycota</taxon>
        <taxon>Agaricomycotina</taxon>
        <taxon>Agaricomycetes</taxon>
        <taxon>Agaricomycetidae</taxon>
        <taxon>Agaricales</taxon>
        <taxon>Agaricineae</taxon>
        <taxon>Strophariaceae</taxon>
        <taxon>Pholiota</taxon>
    </lineage>
</organism>
<name>A0A9P5Z011_9AGAR</name>
<sequence length="551" mass="61058">MGFNHLLHLPPELQIQIFSNLDAVSLKLCARTCKAIYDTIRDSSLLQYTIQLHLDGLRHGGTPISTYSEVVDQILRRRQAWMAPDFSANASRLIVNEAYNVHTMEIVGDTFSSTTSNHFETTPIPTAATAQGATVGRAISEKSIQISRMDPSQDLIVFVDDGGYPRSMTDSRAVLVHIHSITTNDVHPLAHHSPLEFTIIPDGEYDNDIILPELHISGNTLALYFCSASDEGFRPRVLIWDWVTSELLMDSSTSFNTWFRSTIFGFSLLDSTSFFVTSTSRDGYIHIYKILPSRATCVATLCLPPTNSNTIVLSISNNSGPIEARASAGRPYVEDADGRLHVFTVNYETNSAVGSTVTHHSANMFVLQRTFSQYSANREDSPLIIPWAEWGPLNTRIFDIYCSPILWKRNVYGQRVIALGPISGPNYKTHTPKYPQILDFSLAAILSAKGLLPKSLASSPPDTACKTWVLEPSTKILASEFPVFKEDLETHLPCVSYTPGFGSQAHYNTFMIHPNGVVGVIHGVRSQFLMFDSLLGDPYDESCLSTLIGDR</sequence>
<evidence type="ECO:0000313" key="2">
    <source>
        <dbReference type="EMBL" id="KAF9477810.1"/>
    </source>
</evidence>
<dbReference type="InterPro" id="IPR001810">
    <property type="entry name" value="F-box_dom"/>
</dbReference>
<dbReference type="OrthoDB" id="2745718at2759"/>
<accession>A0A9P5Z011</accession>
<protein>
    <recommendedName>
        <fullName evidence="1">F-box domain-containing protein</fullName>
    </recommendedName>
</protein>
<reference evidence="2" key="1">
    <citation type="submission" date="2020-11" db="EMBL/GenBank/DDBJ databases">
        <authorList>
            <consortium name="DOE Joint Genome Institute"/>
            <person name="Ahrendt S."/>
            <person name="Riley R."/>
            <person name="Andreopoulos W."/>
            <person name="Labutti K."/>
            <person name="Pangilinan J."/>
            <person name="Ruiz-Duenas F.J."/>
            <person name="Barrasa J.M."/>
            <person name="Sanchez-Garcia M."/>
            <person name="Camarero S."/>
            <person name="Miyauchi S."/>
            <person name="Serrano A."/>
            <person name="Linde D."/>
            <person name="Babiker R."/>
            <person name="Drula E."/>
            <person name="Ayuso-Fernandez I."/>
            <person name="Pacheco R."/>
            <person name="Padilla G."/>
            <person name="Ferreira P."/>
            <person name="Barriuso J."/>
            <person name="Kellner H."/>
            <person name="Castanera R."/>
            <person name="Alfaro M."/>
            <person name="Ramirez L."/>
            <person name="Pisabarro A.G."/>
            <person name="Kuo A."/>
            <person name="Tritt A."/>
            <person name="Lipzen A."/>
            <person name="He G."/>
            <person name="Yan M."/>
            <person name="Ng V."/>
            <person name="Cullen D."/>
            <person name="Martin F."/>
            <person name="Rosso M.-N."/>
            <person name="Henrissat B."/>
            <person name="Hibbett D."/>
            <person name="Martinez A.T."/>
            <person name="Grigoriev I.V."/>
        </authorList>
    </citation>
    <scope>NUCLEOTIDE SEQUENCE</scope>
    <source>
        <strain evidence="2">CIRM-BRFM 674</strain>
    </source>
</reference>
<dbReference type="Proteomes" id="UP000807469">
    <property type="component" value="Unassembled WGS sequence"/>
</dbReference>
<keyword evidence="3" id="KW-1185">Reference proteome</keyword>
<dbReference type="SUPFAM" id="SSF81383">
    <property type="entry name" value="F-box domain"/>
    <property type="match status" value="1"/>
</dbReference>
<feature type="domain" description="F-box" evidence="1">
    <location>
        <begin position="3"/>
        <end position="49"/>
    </location>
</feature>
<evidence type="ECO:0000259" key="1">
    <source>
        <dbReference type="PROSITE" id="PS50181"/>
    </source>
</evidence>